<reference evidence="1 2" key="1">
    <citation type="submission" date="2020-02" db="EMBL/GenBank/DDBJ databases">
        <title>Draft genome sequence of Haematococcus lacustris strain NIES-144.</title>
        <authorList>
            <person name="Morimoto D."/>
            <person name="Nakagawa S."/>
            <person name="Yoshida T."/>
            <person name="Sawayama S."/>
        </authorList>
    </citation>
    <scope>NUCLEOTIDE SEQUENCE [LARGE SCALE GENOMIC DNA]</scope>
    <source>
        <strain evidence="1 2">NIES-144</strain>
    </source>
</reference>
<keyword evidence="2" id="KW-1185">Reference proteome</keyword>
<gene>
    <name evidence="1" type="ORF">HaLaN_15728</name>
</gene>
<dbReference type="EMBL" id="BLLF01001369">
    <property type="protein sequence ID" value="GFH18860.1"/>
    <property type="molecule type" value="Genomic_DNA"/>
</dbReference>
<name>A0A699ZBR7_HAELA</name>
<evidence type="ECO:0000313" key="1">
    <source>
        <dbReference type="EMBL" id="GFH18860.1"/>
    </source>
</evidence>
<evidence type="ECO:0000313" key="2">
    <source>
        <dbReference type="Proteomes" id="UP000485058"/>
    </source>
</evidence>
<protein>
    <submittedName>
        <fullName evidence="1">Uncharacterized protein</fullName>
    </submittedName>
</protein>
<dbReference type="Proteomes" id="UP000485058">
    <property type="component" value="Unassembled WGS sequence"/>
</dbReference>
<comment type="caution">
    <text evidence="1">The sequence shown here is derived from an EMBL/GenBank/DDBJ whole genome shotgun (WGS) entry which is preliminary data.</text>
</comment>
<feature type="non-terminal residue" evidence="1">
    <location>
        <position position="37"/>
    </location>
</feature>
<dbReference type="AlphaFoldDB" id="A0A699ZBR7"/>
<proteinExistence type="predicted"/>
<accession>A0A699ZBR7</accession>
<organism evidence="1 2">
    <name type="scientific">Haematococcus lacustris</name>
    <name type="common">Green alga</name>
    <name type="synonym">Haematococcus pluvialis</name>
    <dbReference type="NCBI Taxonomy" id="44745"/>
    <lineage>
        <taxon>Eukaryota</taxon>
        <taxon>Viridiplantae</taxon>
        <taxon>Chlorophyta</taxon>
        <taxon>core chlorophytes</taxon>
        <taxon>Chlorophyceae</taxon>
        <taxon>CS clade</taxon>
        <taxon>Chlamydomonadales</taxon>
        <taxon>Haematococcaceae</taxon>
        <taxon>Haematococcus</taxon>
    </lineage>
</organism>
<sequence>MTGWLSLLGNVAFTASTELLLAQYLAALVRLHTSGPQ</sequence>